<dbReference type="Proteomes" id="UP000799753">
    <property type="component" value="Unassembled WGS sequence"/>
</dbReference>
<evidence type="ECO:0000313" key="1">
    <source>
        <dbReference type="EMBL" id="KAF2636962.1"/>
    </source>
</evidence>
<gene>
    <name evidence="1" type="ORF">P280DRAFT_521476</name>
</gene>
<organism evidence="1 2">
    <name type="scientific">Massarina eburnea CBS 473.64</name>
    <dbReference type="NCBI Taxonomy" id="1395130"/>
    <lineage>
        <taxon>Eukaryota</taxon>
        <taxon>Fungi</taxon>
        <taxon>Dikarya</taxon>
        <taxon>Ascomycota</taxon>
        <taxon>Pezizomycotina</taxon>
        <taxon>Dothideomycetes</taxon>
        <taxon>Pleosporomycetidae</taxon>
        <taxon>Pleosporales</taxon>
        <taxon>Massarineae</taxon>
        <taxon>Massarinaceae</taxon>
        <taxon>Massarina</taxon>
    </lineage>
</organism>
<protein>
    <submittedName>
        <fullName evidence="1">Uncharacterized protein</fullName>
    </submittedName>
</protein>
<dbReference type="EMBL" id="MU006795">
    <property type="protein sequence ID" value="KAF2636962.1"/>
    <property type="molecule type" value="Genomic_DNA"/>
</dbReference>
<evidence type="ECO:0000313" key="2">
    <source>
        <dbReference type="Proteomes" id="UP000799753"/>
    </source>
</evidence>
<accession>A0A6A6RNY9</accession>
<keyword evidence="2" id="KW-1185">Reference proteome</keyword>
<name>A0A6A6RNY9_9PLEO</name>
<reference evidence="1" key="1">
    <citation type="journal article" date="2020" name="Stud. Mycol.">
        <title>101 Dothideomycetes genomes: a test case for predicting lifestyles and emergence of pathogens.</title>
        <authorList>
            <person name="Haridas S."/>
            <person name="Albert R."/>
            <person name="Binder M."/>
            <person name="Bloem J."/>
            <person name="Labutti K."/>
            <person name="Salamov A."/>
            <person name="Andreopoulos B."/>
            <person name="Baker S."/>
            <person name="Barry K."/>
            <person name="Bills G."/>
            <person name="Bluhm B."/>
            <person name="Cannon C."/>
            <person name="Castanera R."/>
            <person name="Culley D."/>
            <person name="Daum C."/>
            <person name="Ezra D."/>
            <person name="Gonzalez J."/>
            <person name="Henrissat B."/>
            <person name="Kuo A."/>
            <person name="Liang C."/>
            <person name="Lipzen A."/>
            <person name="Lutzoni F."/>
            <person name="Magnuson J."/>
            <person name="Mondo S."/>
            <person name="Nolan M."/>
            <person name="Ohm R."/>
            <person name="Pangilinan J."/>
            <person name="Park H.-J."/>
            <person name="Ramirez L."/>
            <person name="Alfaro M."/>
            <person name="Sun H."/>
            <person name="Tritt A."/>
            <person name="Yoshinaga Y."/>
            <person name="Zwiers L.-H."/>
            <person name="Turgeon B."/>
            <person name="Goodwin S."/>
            <person name="Spatafora J."/>
            <person name="Crous P."/>
            <person name="Grigoriev I."/>
        </authorList>
    </citation>
    <scope>NUCLEOTIDE SEQUENCE</scope>
    <source>
        <strain evidence="1">CBS 473.64</strain>
    </source>
</reference>
<sequence length="149" mass="16423">MSALTKEENKALQNQLSSNYNLDRLKHVKDMVLGQARVCYGTQYPHGVFDVITCATTKTGFSRAGTYSTLIVYPHNAAGGFTLIKKSDRSKTMGEAMENLWWNLQACVSKLLIGMEEGESHSAAQNTPAFVADRYELLSSISDPDLSPQ</sequence>
<proteinExistence type="predicted"/>
<dbReference type="AlphaFoldDB" id="A0A6A6RNY9"/>